<evidence type="ECO:0000313" key="16">
    <source>
        <dbReference type="Proteomes" id="UP000249070"/>
    </source>
</evidence>
<dbReference type="Proteomes" id="UP000070452">
    <property type="component" value="Unassembled WGS sequence"/>
</dbReference>
<dbReference type="AlphaFoldDB" id="A0A132P5Y0"/>
<feature type="domain" description="Carbohydrate kinase FGGY C-terminal" evidence="12">
    <location>
        <begin position="256"/>
        <end position="442"/>
    </location>
</feature>
<evidence type="ECO:0000256" key="2">
    <source>
        <dbReference type="ARBA" id="ARBA00022629"/>
    </source>
</evidence>
<dbReference type="PANTHER" id="PTHR43095:SF5">
    <property type="entry name" value="XYLULOSE KINASE"/>
    <property type="match status" value="1"/>
</dbReference>
<reference evidence="14 16" key="2">
    <citation type="submission" date="2018-05" db="EMBL/GenBank/DDBJ databases">
        <title>Vancomycin-resistant Enterococcus faecium strain from Chelyabinsk, Russia.</title>
        <authorList>
            <person name="Gostev V."/>
            <person name="Goncharov A."/>
            <person name="Kolodzhieva V."/>
            <person name="Suvorov A."/>
            <person name="Sidorenko S."/>
            <person name="Zueva L."/>
        </authorList>
    </citation>
    <scope>NUCLEOTIDE SEQUENCE [LARGE SCALE GENOMIC DNA]</scope>
    <source>
        <strain evidence="14 16">20</strain>
    </source>
</reference>
<sequence>MGYVLGLDLGTGALKGVLVDETGVIRHIEACDYPLHSPKGGYNEQNPADWLTACGALFEKFSCNVSDFQAELAGISFSGQMHSLVVTDEAGTVLRPAILWNDVRNSAQCKRIMDEFGNEIIAITKNRALEGFTLPKILWIQEHEPAIWEKVRKIFLPKDYLRYYLTGHSHMDYSDAAGTLLMDTTKKEWSKPILEKYNIPEVILPPLVESSACVGTLKPEIKATFGFEKEVRIFTGGADNAVSSLGSGLTDSHTALASIGTSGVFLALEEEDHTRYGGKVHLFNHVLPDTYYAMGVTLAAGHSVSWFKNLLAPEQSYDEFLRNIPNVPIGSNGLLFTPYISGERTPHVDSQIRGSFIGLSNHHTRDDLIRAVLEGVTFSLKDSQQLMTSLKGEEFKRIISVGGGAKNKTWLQMQADIFNTEVVSLDTEEGPGLGAAILAAVGLGWFDSFESCTNQVIRYGTTVQPIPENVEKYNTVYDLYTKVYGATKDLSHALSIL</sequence>
<dbReference type="HAMAP" id="MF_02220">
    <property type="entry name" value="XylB"/>
    <property type="match status" value="1"/>
</dbReference>
<dbReference type="SUPFAM" id="SSF53067">
    <property type="entry name" value="Actin-like ATPase domain"/>
    <property type="match status" value="2"/>
</dbReference>
<dbReference type="InterPro" id="IPR006000">
    <property type="entry name" value="Xylulokinase"/>
</dbReference>
<feature type="active site" description="Proton acceptor" evidence="8">
    <location>
        <position position="239"/>
    </location>
</feature>
<comment type="similarity">
    <text evidence="1 8 9">Belongs to the FGGY kinase family.</text>
</comment>
<evidence type="ECO:0000256" key="4">
    <source>
        <dbReference type="ARBA" id="ARBA00022741"/>
    </source>
</evidence>
<evidence type="ECO:0000256" key="6">
    <source>
        <dbReference type="ARBA" id="ARBA00022840"/>
    </source>
</evidence>
<dbReference type="Gene3D" id="3.30.420.40">
    <property type="match status" value="2"/>
</dbReference>
<name>A0A132P5Y0_ENTFC</name>
<evidence type="ECO:0000259" key="12">
    <source>
        <dbReference type="Pfam" id="PF02782"/>
    </source>
</evidence>
<dbReference type="GO" id="GO:0005524">
    <property type="term" value="F:ATP binding"/>
    <property type="evidence" value="ECO:0007669"/>
    <property type="project" value="UniProtKB-UniRule"/>
</dbReference>
<dbReference type="GO" id="GO:0004856">
    <property type="term" value="F:D-xylulokinase activity"/>
    <property type="evidence" value="ECO:0007669"/>
    <property type="project" value="UniProtKB-UniRule"/>
</dbReference>
<evidence type="ECO:0000256" key="1">
    <source>
        <dbReference type="ARBA" id="ARBA00009156"/>
    </source>
</evidence>
<dbReference type="Proteomes" id="UP000249070">
    <property type="component" value="Unassembled WGS sequence"/>
</dbReference>
<dbReference type="EC" id="2.7.1.17" evidence="8 10"/>
<dbReference type="InterPro" id="IPR050406">
    <property type="entry name" value="FGGY_Carb_Kinase"/>
</dbReference>
<reference evidence="13 15" key="1">
    <citation type="submission" date="2016-01" db="EMBL/GenBank/DDBJ databases">
        <title>Molecular Mechanisms for transfer of large genomic segments between Enterococcus faecium strains.</title>
        <authorList>
            <person name="Garcia-Solache M.A."/>
            <person name="Lebreton F."/>
            <person name="Mclaughlin R.E."/>
            <person name="Whiteaker J.D."/>
            <person name="Gilmore M.S."/>
            <person name="Rice L.B."/>
        </authorList>
    </citation>
    <scope>NUCLEOTIDE SEQUENCE [LARGE SCALE GENOMIC DNA]</scope>
    <source>
        <strain evidence="13 15">D344RRF x C68</strain>
    </source>
</reference>
<dbReference type="InterPro" id="IPR018485">
    <property type="entry name" value="FGGY_C"/>
</dbReference>
<protein>
    <recommendedName>
        <fullName evidence="8 10">Xylulose kinase</fullName>
        <shortName evidence="8 10">Xylulokinase</shortName>
        <ecNumber evidence="8 10">2.7.1.17</ecNumber>
    </recommendedName>
</protein>
<dbReference type="InterPro" id="IPR043129">
    <property type="entry name" value="ATPase_NBD"/>
</dbReference>
<keyword evidence="3 8" id="KW-0808">Transferase</keyword>
<dbReference type="NCBIfam" id="TIGR01312">
    <property type="entry name" value="XylB"/>
    <property type="match status" value="1"/>
</dbReference>
<dbReference type="PANTHER" id="PTHR43095">
    <property type="entry name" value="SUGAR KINASE"/>
    <property type="match status" value="1"/>
</dbReference>
<dbReference type="PROSITE" id="PS00445">
    <property type="entry name" value="FGGY_KINASES_2"/>
    <property type="match status" value="1"/>
</dbReference>
<feature type="site" description="Important for activity" evidence="8">
    <location>
        <position position="8"/>
    </location>
</feature>
<dbReference type="InterPro" id="IPR000577">
    <property type="entry name" value="Carb_kinase_FGGY"/>
</dbReference>
<evidence type="ECO:0000259" key="11">
    <source>
        <dbReference type="Pfam" id="PF00370"/>
    </source>
</evidence>
<dbReference type="Pfam" id="PF00370">
    <property type="entry name" value="FGGY_N"/>
    <property type="match status" value="1"/>
</dbReference>
<comment type="function">
    <text evidence="8">Catalyzes the phosphorylation of D-xylulose to D-xylulose 5-phosphate.</text>
</comment>
<feature type="binding site" evidence="8">
    <location>
        <begin position="81"/>
        <end position="82"/>
    </location>
    <ligand>
        <name>substrate</name>
    </ligand>
</feature>
<evidence type="ECO:0000313" key="15">
    <source>
        <dbReference type="Proteomes" id="UP000070452"/>
    </source>
</evidence>
<accession>A0A132P5Y0</accession>
<evidence type="ECO:0000256" key="5">
    <source>
        <dbReference type="ARBA" id="ARBA00022777"/>
    </source>
</evidence>
<dbReference type="RefSeq" id="WP_002299155.1">
    <property type="nucleotide sequence ID" value="NZ_CAACYB010000001.1"/>
</dbReference>
<keyword evidence="4 8" id="KW-0547">Nucleotide-binding</keyword>
<dbReference type="EMBL" id="QHGU01000069">
    <property type="protein sequence ID" value="PZM55031.1"/>
    <property type="molecule type" value="Genomic_DNA"/>
</dbReference>
<evidence type="ECO:0000256" key="10">
    <source>
        <dbReference type="RuleBase" id="RU364073"/>
    </source>
</evidence>
<evidence type="ECO:0000313" key="14">
    <source>
        <dbReference type="EMBL" id="PZM55031.1"/>
    </source>
</evidence>
<evidence type="ECO:0000256" key="3">
    <source>
        <dbReference type="ARBA" id="ARBA00022679"/>
    </source>
</evidence>
<dbReference type="InterPro" id="IPR018483">
    <property type="entry name" value="Carb_kinase_FGGY_CS"/>
</dbReference>
<evidence type="ECO:0000313" key="13">
    <source>
        <dbReference type="EMBL" id="KWX17716.1"/>
    </source>
</evidence>
<comment type="caution">
    <text evidence="13">The sequence shown here is derived from an EMBL/GenBank/DDBJ whole genome shotgun (WGS) entry which is preliminary data.</text>
</comment>
<keyword evidence="6 8" id="KW-0067">ATP-binding</keyword>
<keyword evidence="2 8" id="KW-0859">Xylose metabolism</keyword>
<proteinExistence type="inferred from homology"/>
<dbReference type="Pfam" id="PF02782">
    <property type="entry name" value="FGGY_C"/>
    <property type="match status" value="1"/>
</dbReference>
<keyword evidence="5 8" id="KW-0418">Kinase</keyword>
<evidence type="ECO:0000256" key="8">
    <source>
        <dbReference type="HAMAP-Rule" id="MF_02220"/>
    </source>
</evidence>
<comment type="catalytic activity">
    <reaction evidence="8 10">
        <text>D-xylulose + ATP = D-xylulose 5-phosphate + ADP + H(+)</text>
        <dbReference type="Rhea" id="RHEA:10964"/>
        <dbReference type="ChEBI" id="CHEBI:15378"/>
        <dbReference type="ChEBI" id="CHEBI:17140"/>
        <dbReference type="ChEBI" id="CHEBI:30616"/>
        <dbReference type="ChEBI" id="CHEBI:57737"/>
        <dbReference type="ChEBI" id="CHEBI:456216"/>
        <dbReference type="EC" id="2.7.1.17"/>
    </reaction>
</comment>
<dbReference type="PROSITE" id="PS00933">
    <property type="entry name" value="FGGY_KINASES_1"/>
    <property type="match status" value="1"/>
</dbReference>
<dbReference type="CDD" id="cd07808">
    <property type="entry name" value="ASKHA_NBD_FGGY_EcXK-like"/>
    <property type="match status" value="1"/>
</dbReference>
<gene>
    <name evidence="8 10 14" type="primary">xylB</name>
    <name evidence="13" type="ORF">AWT83_04070</name>
    <name evidence="14" type="ORF">DKP91_11680</name>
</gene>
<dbReference type="EMBL" id="LRHK01000001">
    <property type="protein sequence ID" value="KWX17716.1"/>
    <property type="molecule type" value="Genomic_DNA"/>
</dbReference>
<dbReference type="InterPro" id="IPR018484">
    <property type="entry name" value="FGGY_N"/>
</dbReference>
<evidence type="ECO:0000256" key="7">
    <source>
        <dbReference type="ARBA" id="ARBA00023277"/>
    </source>
</evidence>
<feature type="domain" description="Carbohydrate kinase FGGY N-terminal" evidence="11">
    <location>
        <begin position="3"/>
        <end position="246"/>
    </location>
</feature>
<dbReference type="GO" id="GO:0042732">
    <property type="term" value="P:D-xylose metabolic process"/>
    <property type="evidence" value="ECO:0007669"/>
    <property type="project" value="UniProtKB-KW"/>
</dbReference>
<keyword evidence="7 8" id="KW-0119">Carbohydrate metabolism</keyword>
<evidence type="ECO:0000256" key="9">
    <source>
        <dbReference type="RuleBase" id="RU003733"/>
    </source>
</evidence>
<organism evidence="13 15">
    <name type="scientific">Enterococcus faecium</name>
    <name type="common">Streptococcus faecium</name>
    <dbReference type="NCBI Taxonomy" id="1352"/>
    <lineage>
        <taxon>Bacteria</taxon>
        <taxon>Bacillati</taxon>
        <taxon>Bacillota</taxon>
        <taxon>Bacilli</taxon>
        <taxon>Lactobacillales</taxon>
        <taxon>Enterococcaceae</taxon>
        <taxon>Enterococcus</taxon>
    </lineage>
</organism>
<dbReference type="PIRSF" id="PIRSF000538">
    <property type="entry name" value="GlpK"/>
    <property type="match status" value="1"/>
</dbReference>
<dbReference type="GO" id="GO:0005998">
    <property type="term" value="P:xylulose catabolic process"/>
    <property type="evidence" value="ECO:0007669"/>
    <property type="project" value="UniProtKB-UniRule"/>
</dbReference>